<dbReference type="Proteomes" id="UP000238836">
    <property type="component" value="Unassembled WGS sequence"/>
</dbReference>
<keyword evidence="2" id="KW-1185">Reference proteome</keyword>
<evidence type="ECO:0000313" key="2">
    <source>
        <dbReference type="Proteomes" id="UP000238836"/>
    </source>
</evidence>
<protein>
    <submittedName>
        <fullName evidence="1">Uncharacterized protein</fullName>
    </submittedName>
</protein>
<reference evidence="1 2" key="1">
    <citation type="submission" date="2018-03" db="EMBL/GenBank/DDBJ databases">
        <title>Genomic Encyclopedia of Archaeal and Bacterial Type Strains, Phase II (KMG-II): from individual species to whole genera.</title>
        <authorList>
            <person name="Goeker M."/>
        </authorList>
    </citation>
    <scope>NUCLEOTIDE SEQUENCE [LARGE SCALE GENOMIC DNA]</scope>
    <source>
        <strain evidence="1 2">RHA1</strain>
    </source>
</reference>
<evidence type="ECO:0000313" key="1">
    <source>
        <dbReference type="EMBL" id="PRZ14769.1"/>
    </source>
</evidence>
<gene>
    <name evidence="1" type="ORF">CLV36_10583</name>
</gene>
<organism evidence="1 2">
    <name type="scientific">Laceyella sediminis</name>
    <dbReference type="NCBI Taxonomy" id="573074"/>
    <lineage>
        <taxon>Bacteria</taxon>
        <taxon>Bacillati</taxon>
        <taxon>Bacillota</taxon>
        <taxon>Bacilli</taxon>
        <taxon>Bacillales</taxon>
        <taxon>Thermoactinomycetaceae</taxon>
        <taxon>Laceyella</taxon>
    </lineage>
</organism>
<comment type="caution">
    <text evidence="1">The sequence shown here is derived from an EMBL/GenBank/DDBJ whole genome shotgun (WGS) entry which is preliminary data.</text>
</comment>
<accession>A0ABX5EPC4</accession>
<proteinExistence type="predicted"/>
<dbReference type="EMBL" id="PVTZ01000005">
    <property type="protein sequence ID" value="PRZ14769.1"/>
    <property type="molecule type" value="Genomic_DNA"/>
</dbReference>
<sequence length="145" mass="16103">MLWPAQRVGALAEHAQRARSTFGQQIGQLHVTKKRPLTGRRWFSQTDMSITIQIPTPALPGSGERVCVSAHTLSRPLSSSPMGLYVVSGSLYGNSSCLSIGIYVQRQEAVRFVSEVSVIYYIHQPASPRRPRITASRLRSDRLIL</sequence>
<name>A0ABX5EPC4_9BACL</name>